<keyword evidence="2" id="KW-1185">Reference proteome</keyword>
<dbReference type="AlphaFoldDB" id="A0A9Q3GUT8"/>
<dbReference type="EMBL" id="AVOT02005852">
    <property type="protein sequence ID" value="MBW0480132.1"/>
    <property type="molecule type" value="Genomic_DNA"/>
</dbReference>
<dbReference type="Proteomes" id="UP000765509">
    <property type="component" value="Unassembled WGS sequence"/>
</dbReference>
<evidence type="ECO:0000313" key="1">
    <source>
        <dbReference type="EMBL" id="MBW0480132.1"/>
    </source>
</evidence>
<sequence length="104" mass="11626">MQILTPIQDPNTLHVKICPREASQQLQHFLMLVQAPNVSHANPHPCTGSQQFKQLLTPGQASDDSNANPYAWTGSQCFTCTSLHFYRFPTIHTIPYAGEASQKF</sequence>
<protein>
    <submittedName>
        <fullName evidence="1">Uncharacterized protein</fullName>
    </submittedName>
</protein>
<evidence type="ECO:0000313" key="2">
    <source>
        <dbReference type="Proteomes" id="UP000765509"/>
    </source>
</evidence>
<reference evidence="1" key="1">
    <citation type="submission" date="2021-03" db="EMBL/GenBank/DDBJ databases">
        <title>Draft genome sequence of rust myrtle Austropuccinia psidii MF-1, a brazilian biotype.</title>
        <authorList>
            <person name="Quecine M.C."/>
            <person name="Pachon D.M.R."/>
            <person name="Bonatelli M.L."/>
            <person name="Correr F.H."/>
            <person name="Franceschini L.M."/>
            <person name="Leite T.F."/>
            <person name="Margarido G.R.A."/>
            <person name="Almeida C.A."/>
            <person name="Ferrarezi J.A."/>
            <person name="Labate C.A."/>
        </authorList>
    </citation>
    <scope>NUCLEOTIDE SEQUENCE</scope>
    <source>
        <strain evidence="1">MF-1</strain>
    </source>
</reference>
<accession>A0A9Q3GUT8</accession>
<gene>
    <name evidence="1" type="ORF">O181_019847</name>
</gene>
<comment type="caution">
    <text evidence="1">The sequence shown here is derived from an EMBL/GenBank/DDBJ whole genome shotgun (WGS) entry which is preliminary data.</text>
</comment>
<proteinExistence type="predicted"/>
<name>A0A9Q3GUT8_9BASI</name>
<organism evidence="1 2">
    <name type="scientific">Austropuccinia psidii MF-1</name>
    <dbReference type="NCBI Taxonomy" id="1389203"/>
    <lineage>
        <taxon>Eukaryota</taxon>
        <taxon>Fungi</taxon>
        <taxon>Dikarya</taxon>
        <taxon>Basidiomycota</taxon>
        <taxon>Pucciniomycotina</taxon>
        <taxon>Pucciniomycetes</taxon>
        <taxon>Pucciniales</taxon>
        <taxon>Sphaerophragmiaceae</taxon>
        <taxon>Austropuccinia</taxon>
    </lineage>
</organism>